<dbReference type="GO" id="GO:0016787">
    <property type="term" value="F:hydrolase activity"/>
    <property type="evidence" value="ECO:0007669"/>
    <property type="project" value="UniProtKB-KW"/>
</dbReference>
<keyword evidence="2" id="KW-0378">Hydrolase</keyword>
<dbReference type="SUPFAM" id="SSF55811">
    <property type="entry name" value="Nudix"/>
    <property type="match status" value="1"/>
</dbReference>
<evidence type="ECO:0000259" key="3">
    <source>
        <dbReference type="PROSITE" id="PS51462"/>
    </source>
</evidence>
<comment type="caution">
    <text evidence="4">The sequence shown here is derived from an EMBL/GenBank/DDBJ whole genome shotgun (WGS) entry which is preliminary data.</text>
</comment>
<dbReference type="EMBL" id="AMFJ01000266">
    <property type="protein sequence ID" value="EKE28902.1"/>
    <property type="molecule type" value="Genomic_DNA"/>
</dbReference>
<protein>
    <submittedName>
        <fullName evidence="4">MutT/nudix family protein</fullName>
    </submittedName>
</protein>
<dbReference type="PANTHER" id="PTHR43046">
    <property type="entry name" value="GDP-MANNOSE MANNOSYL HYDROLASE"/>
    <property type="match status" value="1"/>
</dbReference>
<accession>K2G3J6</accession>
<evidence type="ECO:0000313" key="4">
    <source>
        <dbReference type="EMBL" id="EKE28902.1"/>
    </source>
</evidence>
<dbReference type="InterPro" id="IPR000086">
    <property type="entry name" value="NUDIX_hydrolase_dom"/>
</dbReference>
<feature type="domain" description="Nudix hydrolase" evidence="3">
    <location>
        <begin position="7"/>
        <end position="138"/>
    </location>
</feature>
<name>K2G3J6_9BACT</name>
<evidence type="ECO:0000256" key="2">
    <source>
        <dbReference type="ARBA" id="ARBA00022801"/>
    </source>
</evidence>
<dbReference type="Gene3D" id="3.90.79.10">
    <property type="entry name" value="Nucleoside Triphosphate Pyrophosphohydrolase"/>
    <property type="match status" value="1"/>
</dbReference>
<reference evidence="4" key="1">
    <citation type="journal article" date="2012" name="Science">
        <title>Fermentation, hydrogen, and sulfur metabolism in multiple uncultivated bacterial phyla.</title>
        <authorList>
            <person name="Wrighton K.C."/>
            <person name="Thomas B.C."/>
            <person name="Sharon I."/>
            <person name="Miller C.S."/>
            <person name="Castelle C.J."/>
            <person name="VerBerkmoes N.C."/>
            <person name="Wilkins M.J."/>
            <person name="Hettich R.L."/>
            <person name="Lipton M.S."/>
            <person name="Williams K.H."/>
            <person name="Long P.E."/>
            <person name="Banfield J.F."/>
        </authorList>
    </citation>
    <scope>NUCLEOTIDE SEQUENCE [LARGE SCALE GENOMIC DNA]</scope>
</reference>
<evidence type="ECO:0000256" key="1">
    <source>
        <dbReference type="ARBA" id="ARBA00001946"/>
    </source>
</evidence>
<dbReference type="Pfam" id="PF00293">
    <property type="entry name" value="NUDIX"/>
    <property type="match status" value="1"/>
</dbReference>
<gene>
    <name evidence="4" type="ORF">ACD_2C00266G0008</name>
</gene>
<sequence>MKAWTDYIWVWVWCLIVNDKNEILLLRRGKKCNNEVWYWGRAGWTVNFMEKAEDALKREVKEEIWVDIEIIQSQWYADHFPENEKQHWISLSFIAKITWWEIINLEPNKCDEIRWFSLDNLPELISPNIKDSIDSLRAWLNLWI</sequence>
<dbReference type="InterPro" id="IPR015797">
    <property type="entry name" value="NUDIX_hydrolase-like_dom_sf"/>
</dbReference>
<dbReference type="AlphaFoldDB" id="K2G3J6"/>
<comment type="cofactor">
    <cofactor evidence="1">
        <name>Mg(2+)</name>
        <dbReference type="ChEBI" id="CHEBI:18420"/>
    </cofactor>
</comment>
<dbReference type="PANTHER" id="PTHR43046:SF14">
    <property type="entry name" value="MUTT_NUDIX FAMILY PROTEIN"/>
    <property type="match status" value="1"/>
</dbReference>
<dbReference type="PROSITE" id="PS51462">
    <property type="entry name" value="NUDIX"/>
    <property type="match status" value="1"/>
</dbReference>
<organism evidence="4">
    <name type="scientific">uncultured bacterium</name>
    <name type="common">gcode 4</name>
    <dbReference type="NCBI Taxonomy" id="1234023"/>
    <lineage>
        <taxon>Bacteria</taxon>
        <taxon>environmental samples</taxon>
    </lineage>
</organism>
<proteinExistence type="predicted"/>